<feature type="region of interest" description="Disordered" evidence="6">
    <location>
        <begin position="1"/>
        <end position="27"/>
    </location>
</feature>
<dbReference type="EMBL" id="JARPOI010000002">
    <property type="protein sequence ID" value="KAJ9187347.1"/>
    <property type="molecule type" value="Genomic_DNA"/>
</dbReference>
<evidence type="ECO:0000313" key="9">
    <source>
        <dbReference type="Proteomes" id="UP001174677"/>
    </source>
</evidence>
<dbReference type="PANTHER" id="PTHR31568:SF131">
    <property type="entry name" value="CYSTEINE-RICH TRANSMEMBRANE CYSTM DOMAIN-CONTAINING PROTEIN-RELATED"/>
    <property type="match status" value="1"/>
</dbReference>
<reference evidence="8" key="1">
    <citation type="journal article" date="2023" name="Plant Biotechnol. J.">
        <title>Chromosome-level wild Hevea brasiliensis genome provides new tools for genomic-assisted breeding and valuable loci to elevate rubber yield.</title>
        <authorList>
            <person name="Cheng H."/>
            <person name="Song X."/>
            <person name="Hu Y."/>
            <person name="Wu T."/>
            <person name="Yang Q."/>
            <person name="An Z."/>
            <person name="Feng S."/>
            <person name="Deng Z."/>
            <person name="Wu W."/>
            <person name="Zeng X."/>
            <person name="Tu M."/>
            <person name="Wang X."/>
            <person name="Huang H."/>
        </authorList>
    </citation>
    <scope>NUCLEOTIDE SEQUENCE</scope>
    <source>
        <strain evidence="8">MT/VB/25A 57/8</strain>
    </source>
</reference>
<comment type="similarity">
    <text evidence="2">Belongs to the CYSTM1 family.</text>
</comment>
<sequence>MSNHDQNHAQVPYPSSSPNPYVAPPPANYAVKNGNSAPSPTIQTTSKGGGFWRGFCAGLCCHCCLDACF</sequence>
<evidence type="ECO:0000259" key="7">
    <source>
        <dbReference type="Pfam" id="PF12734"/>
    </source>
</evidence>
<keyword evidence="5" id="KW-0472">Membrane</keyword>
<keyword evidence="4" id="KW-1133">Transmembrane helix</keyword>
<dbReference type="Proteomes" id="UP001174677">
    <property type="component" value="Chromosome 2"/>
</dbReference>
<dbReference type="PANTHER" id="PTHR31568">
    <property type="entry name" value="RCG49325, ISOFORM CRA_A"/>
    <property type="match status" value="1"/>
</dbReference>
<evidence type="ECO:0000256" key="6">
    <source>
        <dbReference type="SAM" id="MobiDB-lite"/>
    </source>
</evidence>
<proteinExistence type="inferred from homology"/>
<keyword evidence="3" id="KW-0812">Transmembrane</keyword>
<feature type="domain" description="Cysteine-rich transmembrane" evidence="7">
    <location>
        <begin position="25"/>
        <end position="69"/>
    </location>
</feature>
<dbReference type="InterPro" id="IPR028144">
    <property type="entry name" value="CYSTM_dom"/>
</dbReference>
<evidence type="ECO:0000256" key="2">
    <source>
        <dbReference type="ARBA" id="ARBA00009444"/>
    </source>
</evidence>
<protein>
    <recommendedName>
        <fullName evidence="7">Cysteine-rich transmembrane domain-containing protein</fullName>
    </recommendedName>
</protein>
<comment type="caution">
    <text evidence="8">The sequence shown here is derived from an EMBL/GenBank/DDBJ whole genome shotgun (WGS) entry which is preliminary data.</text>
</comment>
<evidence type="ECO:0000256" key="4">
    <source>
        <dbReference type="ARBA" id="ARBA00022989"/>
    </source>
</evidence>
<evidence type="ECO:0000256" key="1">
    <source>
        <dbReference type="ARBA" id="ARBA00004167"/>
    </source>
</evidence>
<name>A0ABQ9N6N0_HEVBR</name>
<accession>A0ABQ9N6N0</accession>
<evidence type="ECO:0000256" key="3">
    <source>
        <dbReference type="ARBA" id="ARBA00022692"/>
    </source>
</evidence>
<feature type="compositionally biased region" description="Pro residues" evidence="6">
    <location>
        <begin position="15"/>
        <end position="27"/>
    </location>
</feature>
<keyword evidence="9" id="KW-1185">Reference proteome</keyword>
<organism evidence="8 9">
    <name type="scientific">Hevea brasiliensis</name>
    <name type="common">Para rubber tree</name>
    <name type="synonym">Siphonia brasiliensis</name>
    <dbReference type="NCBI Taxonomy" id="3981"/>
    <lineage>
        <taxon>Eukaryota</taxon>
        <taxon>Viridiplantae</taxon>
        <taxon>Streptophyta</taxon>
        <taxon>Embryophyta</taxon>
        <taxon>Tracheophyta</taxon>
        <taxon>Spermatophyta</taxon>
        <taxon>Magnoliopsida</taxon>
        <taxon>eudicotyledons</taxon>
        <taxon>Gunneridae</taxon>
        <taxon>Pentapetalae</taxon>
        <taxon>rosids</taxon>
        <taxon>fabids</taxon>
        <taxon>Malpighiales</taxon>
        <taxon>Euphorbiaceae</taxon>
        <taxon>Crotonoideae</taxon>
        <taxon>Micrandreae</taxon>
        <taxon>Hevea</taxon>
    </lineage>
</organism>
<evidence type="ECO:0000313" key="8">
    <source>
        <dbReference type="EMBL" id="KAJ9187347.1"/>
    </source>
</evidence>
<evidence type="ECO:0000256" key="5">
    <source>
        <dbReference type="ARBA" id="ARBA00023136"/>
    </source>
</evidence>
<comment type="subcellular location">
    <subcellularLocation>
        <location evidence="1">Membrane</location>
        <topology evidence="1">Single-pass membrane protein</topology>
    </subcellularLocation>
</comment>
<dbReference type="InterPro" id="IPR044850">
    <property type="entry name" value="WIH1-like"/>
</dbReference>
<dbReference type="Pfam" id="PF12734">
    <property type="entry name" value="CYSTM"/>
    <property type="match status" value="1"/>
</dbReference>
<gene>
    <name evidence="8" type="ORF">P3X46_002811</name>
</gene>